<evidence type="ECO:0008006" key="3">
    <source>
        <dbReference type="Google" id="ProtNLM"/>
    </source>
</evidence>
<organism evidence="1 2">
    <name type="scientific">Planosporangium flavigriseum</name>
    <dbReference type="NCBI Taxonomy" id="373681"/>
    <lineage>
        <taxon>Bacteria</taxon>
        <taxon>Bacillati</taxon>
        <taxon>Actinomycetota</taxon>
        <taxon>Actinomycetes</taxon>
        <taxon>Micromonosporales</taxon>
        <taxon>Micromonosporaceae</taxon>
        <taxon>Planosporangium</taxon>
    </lineage>
</organism>
<dbReference type="Proteomes" id="UP000653674">
    <property type="component" value="Unassembled WGS sequence"/>
</dbReference>
<comment type="caution">
    <text evidence="1">The sequence shown here is derived from an EMBL/GenBank/DDBJ whole genome shotgun (WGS) entry which is preliminary data.</text>
</comment>
<dbReference type="InterPro" id="IPR025339">
    <property type="entry name" value="DUF4245"/>
</dbReference>
<name>A0A8J3PLR5_9ACTN</name>
<reference evidence="1" key="1">
    <citation type="submission" date="2021-01" db="EMBL/GenBank/DDBJ databases">
        <title>Whole genome shotgun sequence of Planosporangium flavigriseum NBRC 105377.</title>
        <authorList>
            <person name="Komaki H."/>
            <person name="Tamura T."/>
        </authorList>
    </citation>
    <scope>NUCLEOTIDE SEQUENCE</scope>
    <source>
        <strain evidence="1">NBRC 105377</strain>
    </source>
</reference>
<dbReference type="AlphaFoldDB" id="A0A8J3PLR5"/>
<gene>
    <name evidence="1" type="ORF">Pfl04_05500</name>
</gene>
<protein>
    <recommendedName>
        <fullName evidence="3">DUF4245 domain-containing protein</fullName>
    </recommendedName>
</protein>
<dbReference type="EMBL" id="BONU01000003">
    <property type="protein sequence ID" value="GIG72146.1"/>
    <property type="molecule type" value="Genomic_DNA"/>
</dbReference>
<proteinExistence type="predicted"/>
<accession>A0A8J3PLR5</accession>
<dbReference type="RefSeq" id="WP_168072403.1">
    <property type="nucleotide sequence ID" value="NZ_BAAAQJ010000008.1"/>
</dbReference>
<evidence type="ECO:0000313" key="2">
    <source>
        <dbReference type="Proteomes" id="UP000653674"/>
    </source>
</evidence>
<sequence length="165" mass="17383">MGRSPRDMALSLLVLLVPIIVLLGVYRFLGGESPTVVDPSSAYADARAASAFPVAEPAVPTGWQPVSSVFRRSDAGAVLRVGFRSPRGGTAQLVESNVPAGALVKAELSTDARDEGRAQVNGQEWRRYAASNGDRALVLSQPDRTVIVMGRASDAELSQLAASLH</sequence>
<dbReference type="Pfam" id="PF14030">
    <property type="entry name" value="DUF4245"/>
    <property type="match status" value="1"/>
</dbReference>
<evidence type="ECO:0000313" key="1">
    <source>
        <dbReference type="EMBL" id="GIG72146.1"/>
    </source>
</evidence>
<keyword evidence="2" id="KW-1185">Reference proteome</keyword>